<dbReference type="NCBIfam" id="TIGR01182">
    <property type="entry name" value="eda"/>
    <property type="match status" value="1"/>
</dbReference>
<accession>A0A1M6EQJ2</accession>
<dbReference type="GO" id="GO:0016829">
    <property type="term" value="F:lyase activity"/>
    <property type="evidence" value="ECO:0007669"/>
    <property type="project" value="UniProtKB-KW"/>
</dbReference>
<evidence type="ECO:0000256" key="3">
    <source>
        <dbReference type="ARBA" id="ARBA00011233"/>
    </source>
</evidence>
<dbReference type="Pfam" id="PF01081">
    <property type="entry name" value="Aldolase"/>
    <property type="match status" value="1"/>
</dbReference>
<dbReference type="CDD" id="cd00452">
    <property type="entry name" value="KDPG_aldolase"/>
    <property type="match status" value="1"/>
</dbReference>
<dbReference type="InterPro" id="IPR013785">
    <property type="entry name" value="Aldolase_TIM"/>
</dbReference>
<evidence type="ECO:0000256" key="1">
    <source>
        <dbReference type="ARBA" id="ARBA00004761"/>
    </source>
</evidence>
<evidence type="ECO:0000313" key="6">
    <source>
        <dbReference type="EMBL" id="SHI87751.1"/>
    </source>
</evidence>
<dbReference type="Gene3D" id="3.20.20.70">
    <property type="entry name" value="Aldolase class I"/>
    <property type="match status" value="1"/>
</dbReference>
<dbReference type="InterPro" id="IPR000887">
    <property type="entry name" value="Aldlse_KDPG_KHG"/>
</dbReference>
<comment type="pathway">
    <text evidence="1">Carbohydrate acid metabolism.</text>
</comment>
<name>A0A1M6EQJ2_9FIRM</name>
<keyword evidence="4" id="KW-0456">Lyase</keyword>
<evidence type="ECO:0000313" key="7">
    <source>
        <dbReference type="Proteomes" id="UP000184536"/>
    </source>
</evidence>
<keyword evidence="7" id="KW-1185">Reference proteome</keyword>
<organism evidence="6 7">
    <name type="scientific">Geosporobacter subterraneus DSM 17957</name>
    <dbReference type="NCBI Taxonomy" id="1121919"/>
    <lineage>
        <taxon>Bacteria</taxon>
        <taxon>Bacillati</taxon>
        <taxon>Bacillota</taxon>
        <taxon>Clostridia</taxon>
        <taxon>Peptostreptococcales</taxon>
        <taxon>Thermotaleaceae</taxon>
        <taxon>Geosporobacter</taxon>
    </lineage>
</organism>
<dbReference type="STRING" id="1121919.SAMN02745975_00788"/>
<dbReference type="PANTHER" id="PTHR30246">
    <property type="entry name" value="2-KETO-3-DEOXY-6-PHOSPHOGLUCONATE ALDOLASE"/>
    <property type="match status" value="1"/>
</dbReference>
<dbReference type="SUPFAM" id="SSF51569">
    <property type="entry name" value="Aldolase"/>
    <property type="match status" value="1"/>
</dbReference>
<comment type="similarity">
    <text evidence="2">Belongs to the KHG/KDPG aldolase family.</text>
</comment>
<protein>
    <submittedName>
        <fullName evidence="6">2-dehydro-3-deoxyphosphogluconate aldolase / (4S)-4-hydroxy-2-oxoglutarate aldolase</fullName>
    </submittedName>
</protein>
<evidence type="ECO:0000256" key="5">
    <source>
        <dbReference type="ARBA" id="ARBA00023277"/>
    </source>
</evidence>
<evidence type="ECO:0000256" key="4">
    <source>
        <dbReference type="ARBA" id="ARBA00023239"/>
    </source>
</evidence>
<dbReference type="PANTHER" id="PTHR30246:SF1">
    <property type="entry name" value="2-DEHYDRO-3-DEOXY-6-PHOSPHOGALACTONATE ALDOLASE-RELATED"/>
    <property type="match status" value="1"/>
</dbReference>
<dbReference type="AlphaFoldDB" id="A0A1M6EQJ2"/>
<reference evidence="7" key="1">
    <citation type="submission" date="2016-11" db="EMBL/GenBank/DDBJ databases">
        <authorList>
            <person name="Varghese N."/>
            <person name="Submissions S."/>
        </authorList>
    </citation>
    <scope>NUCLEOTIDE SEQUENCE [LARGE SCALE GENOMIC DNA]</scope>
    <source>
        <strain evidence="7">DSM 17957</strain>
    </source>
</reference>
<comment type="subunit">
    <text evidence="3">Homotrimer.</text>
</comment>
<dbReference type="OrthoDB" id="9802667at2"/>
<evidence type="ECO:0000256" key="2">
    <source>
        <dbReference type="ARBA" id="ARBA00006906"/>
    </source>
</evidence>
<dbReference type="RefSeq" id="WP_110940065.1">
    <property type="nucleotide sequence ID" value="NZ_FQZV01000009.1"/>
</dbReference>
<dbReference type="Proteomes" id="UP000184536">
    <property type="component" value="Unassembled WGS sequence"/>
</dbReference>
<keyword evidence="5" id="KW-0119">Carbohydrate metabolism</keyword>
<gene>
    <name evidence="6" type="ORF">SAMN02745975_00788</name>
</gene>
<sequence>MNNIKLETIKESGIVAILRGIEGEKVLNIAEALLKGGIQCIEVTFNTPFADKMIENIKKTFGGTVLVGAGTVTSEETARIAYESGAEFILSPSLHKDVIDFSKAKGMISIPGAFTPTEIITAKKWGADIVKIFPAAAVAPSYIKLLSGPLDDIDMMAVGGIDLDNIGEYLKNGCVCAGVGSSLTNAKGIDNQEYLLITKQARAFTDRIKETRKAFKT</sequence>
<dbReference type="EMBL" id="FQZV01000009">
    <property type="protein sequence ID" value="SHI87751.1"/>
    <property type="molecule type" value="Genomic_DNA"/>
</dbReference>
<proteinExistence type="inferred from homology"/>